<proteinExistence type="predicted"/>
<reference evidence="1 2" key="1">
    <citation type="journal article" date="2016" name="Eur. J. Clin. Microbiol. Infect. Dis.">
        <title>Whole genome sequencing as a tool for phylogenetic analysis of clinical strains of Mitis group streptococci.</title>
        <authorList>
            <person name="Rasmussen L.H."/>
            <person name="Dargis R."/>
            <person name="Hojholt K."/>
            <person name="Christensen J.J."/>
            <person name="Skovgaard O."/>
            <person name="Justesen U.S."/>
            <person name="Rosenvinge F.S."/>
            <person name="Moser C."/>
            <person name="Lukjancenko O."/>
            <person name="Rasmussen S."/>
            <person name="Nielsen X.C."/>
        </authorList>
    </citation>
    <scope>NUCLEOTIDE SEQUENCE [LARGE SCALE GENOMIC DNA]</scope>
    <source>
        <strain evidence="1 2">RH_50275_09</strain>
    </source>
</reference>
<dbReference type="AlphaFoldDB" id="A0A1X1K3V3"/>
<dbReference type="Proteomes" id="UP000193929">
    <property type="component" value="Unassembled WGS sequence"/>
</dbReference>
<accession>A0A1X1K3V3</accession>
<evidence type="ECO:0000313" key="1">
    <source>
        <dbReference type="EMBL" id="ORO94035.1"/>
    </source>
</evidence>
<evidence type="ECO:0000313" key="2">
    <source>
        <dbReference type="Proteomes" id="UP000193929"/>
    </source>
</evidence>
<protein>
    <submittedName>
        <fullName evidence="1">Uncharacterized protein</fullName>
    </submittedName>
</protein>
<comment type="caution">
    <text evidence="1">The sequence shown here is derived from an EMBL/GenBank/DDBJ whole genome shotgun (WGS) entry which is preliminary data.</text>
</comment>
<name>A0A1X1K3V3_STRMT</name>
<dbReference type="EMBL" id="NCVF01000022">
    <property type="protein sequence ID" value="ORO94035.1"/>
    <property type="molecule type" value="Genomic_DNA"/>
</dbReference>
<gene>
    <name evidence="1" type="ORF">B7700_05140</name>
</gene>
<sequence>MCFSPCYFNSNFDFFDIPLKWWGREQLPTGFHHLFLSLLSQKSPVSVAKATETFTTACNIFLASLRLAFYLSFIV</sequence>
<organism evidence="1 2">
    <name type="scientific">Streptococcus mitis</name>
    <dbReference type="NCBI Taxonomy" id="28037"/>
    <lineage>
        <taxon>Bacteria</taxon>
        <taxon>Bacillati</taxon>
        <taxon>Bacillota</taxon>
        <taxon>Bacilli</taxon>
        <taxon>Lactobacillales</taxon>
        <taxon>Streptococcaceae</taxon>
        <taxon>Streptococcus</taxon>
        <taxon>Streptococcus mitis group</taxon>
    </lineage>
</organism>